<dbReference type="EMBL" id="GEDC01003218">
    <property type="protein sequence ID" value="JAS34080.1"/>
    <property type="molecule type" value="Transcribed_RNA"/>
</dbReference>
<name>A0A1B6E823_9HEMI</name>
<dbReference type="AlphaFoldDB" id="A0A1B6E823"/>
<gene>
    <name evidence="1" type="ORF">g.44089</name>
</gene>
<reference evidence="1" key="1">
    <citation type="submission" date="2015-12" db="EMBL/GenBank/DDBJ databases">
        <title>De novo transcriptome assembly of four potential Pierce s Disease insect vectors from Arizona vineyards.</title>
        <authorList>
            <person name="Tassone E.E."/>
        </authorList>
    </citation>
    <scope>NUCLEOTIDE SEQUENCE</scope>
</reference>
<organism evidence="1">
    <name type="scientific">Clastoptera arizonana</name>
    <name type="common">Arizona spittle bug</name>
    <dbReference type="NCBI Taxonomy" id="38151"/>
    <lineage>
        <taxon>Eukaryota</taxon>
        <taxon>Metazoa</taxon>
        <taxon>Ecdysozoa</taxon>
        <taxon>Arthropoda</taxon>
        <taxon>Hexapoda</taxon>
        <taxon>Insecta</taxon>
        <taxon>Pterygota</taxon>
        <taxon>Neoptera</taxon>
        <taxon>Paraneoptera</taxon>
        <taxon>Hemiptera</taxon>
        <taxon>Auchenorrhyncha</taxon>
        <taxon>Cercopoidea</taxon>
        <taxon>Clastopteridae</taxon>
        <taxon>Clastoptera</taxon>
    </lineage>
</organism>
<protein>
    <submittedName>
        <fullName evidence="1">Uncharacterized protein</fullName>
    </submittedName>
</protein>
<proteinExistence type="predicted"/>
<feature type="non-terminal residue" evidence="1">
    <location>
        <position position="1"/>
    </location>
</feature>
<sequence length="182" mass="20710">NLLEADGKMAVLLLIEASPETTKSMLSSFNDNLDSLLIKHYFSAKTFQDISSISDWDEKIYKILSSYTNKEEIQIGISKLRAGINALFTYQAPTVQFDGKLHLFRAKNAQKNDDCNLNLYCKRSVNINIYPDLKLSELLDSHSLSSDINSLICYEHFDAAVTSPDQYSAMENNLKTRQNYTY</sequence>
<accession>A0A1B6E823</accession>
<evidence type="ECO:0000313" key="1">
    <source>
        <dbReference type="EMBL" id="JAS34080.1"/>
    </source>
</evidence>